<feature type="compositionally biased region" description="Polar residues" evidence="1">
    <location>
        <begin position="181"/>
        <end position="195"/>
    </location>
</feature>
<feature type="compositionally biased region" description="Basic and acidic residues" evidence="1">
    <location>
        <begin position="206"/>
        <end position="219"/>
    </location>
</feature>
<organism evidence="3 4">
    <name type="scientific">Flemingia macrophylla</name>
    <dbReference type="NCBI Taxonomy" id="520843"/>
    <lineage>
        <taxon>Eukaryota</taxon>
        <taxon>Viridiplantae</taxon>
        <taxon>Streptophyta</taxon>
        <taxon>Embryophyta</taxon>
        <taxon>Tracheophyta</taxon>
        <taxon>Spermatophyta</taxon>
        <taxon>Magnoliopsida</taxon>
        <taxon>eudicotyledons</taxon>
        <taxon>Gunneridae</taxon>
        <taxon>Pentapetalae</taxon>
        <taxon>rosids</taxon>
        <taxon>fabids</taxon>
        <taxon>Fabales</taxon>
        <taxon>Fabaceae</taxon>
        <taxon>Papilionoideae</taxon>
        <taxon>50 kb inversion clade</taxon>
        <taxon>NPAAA clade</taxon>
        <taxon>indigoferoid/millettioid clade</taxon>
        <taxon>Phaseoleae</taxon>
        <taxon>Flemingia</taxon>
    </lineage>
</organism>
<proteinExistence type="predicted"/>
<keyword evidence="2" id="KW-1133">Transmembrane helix</keyword>
<dbReference type="AlphaFoldDB" id="A0ABD1L4D2"/>
<feature type="region of interest" description="Disordered" evidence="1">
    <location>
        <begin position="16"/>
        <end position="86"/>
    </location>
</feature>
<sequence>MVSNYFPNFPPPSPFHPFNPPPPPSHSFTPPPPPPPPPPSPSHFNPPPPPPHSFSPPPPFGSPPPPPPRVFPPPPPSQPDCPPPLPPRPIGPPLIVVLVSLGGLMLLSMLAFALFCCIQSRKKKKAQETEVIHFDEHKRVNETILPGPFGRNTMVVTVEDDVHVNEVINKSEKVGHGLHAKSSSPAPDQGTSSSIVEVVTTPPAPQHHDDHQHQPENKP</sequence>
<keyword evidence="2" id="KW-0812">Transmembrane</keyword>
<evidence type="ECO:0000313" key="3">
    <source>
        <dbReference type="EMBL" id="KAL2318355.1"/>
    </source>
</evidence>
<evidence type="ECO:0000256" key="1">
    <source>
        <dbReference type="SAM" id="MobiDB-lite"/>
    </source>
</evidence>
<keyword evidence="2" id="KW-0472">Membrane</keyword>
<comment type="caution">
    <text evidence="3">The sequence shown here is derived from an EMBL/GenBank/DDBJ whole genome shotgun (WGS) entry which is preliminary data.</text>
</comment>
<gene>
    <name evidence="3" type="ORF">Fmac_032231</name>
</gene>
<feature type="transmembrane region" description="Helical" evidence="2">
    <location>
        <begin position="94"/>
        <end position="118"/>
    </location>
</feature>
<evidence type="ECO:0000313" key="4">
    <source>
        <dbReference type="Proteomes" id="UP001603857"/>
    </source>
</evidence>
<dbReference type="SUPFAM" id="SSF101447">
    <property type="entry name" value="Formin homology 2 domain (FH2 domain)"/>
    <property type="match status" value="1"/>
</dbReference>
<dbReference type="InterPro" id="IPR044950">
    <property type="entry name" value="TED6/7"/>
</dbReference>
<dbReference type="PANTHER" id="PTHR35697">
    <property type="entry name" value="OS08G0108300 PROTEIN"/>
    <property type="match status" value="1"/>
</dbReference>
<accession>A0ABD1L4D2</accession>
<dbReference type="EMBL" id="JBGMDY010000011">
    <property type="protein sequence ID" value="KAL2318355.1"/>
    <property type="molecule type" value="Genomic_DNA"/>
</dbReference>
<dbReference type="Proteomes" id="UP001603857">
    <property type="component" value="Unassembled WGS sequence"/>
</dbReference>
<dbReference type="PANTHER" id="PTHR35697:SF1">
    <property type="entry name" value="PROTEIN TRACHEARY ELEMENT DIFFERENTIATION-RELATED 7"/>
    <property type="match status" value="1"/>
</dbReference>
<keyword evidence="4" id="KW-1185">Reference proteome</keyword>
<dbReference type="PRINTS" id="PR01217">
    <property type="entry name" value="PRICHEXTENSN"/>
</dbReference>
<name>A0ABD1L4D2_9FABA</name>
<reference evidence="3 4" key="1">
    <citation type="submission" date="2024-08" db="EMBL/GenBank/DDBJ databases">
        <title>Insights into the chromosomal genome structure of Flemingia macrophylla.</title>
        <authorList>
            <person name="Ding Y."/>
            <person name="Zhao Y."/>
            <person name="Bi W."/>
            <person name="Wu M."/>
            <person name="Zhao G."/>
            <person name="Gong Y."/>
            <person name="Li W."/>
            <person name="Zhang P."/>
        </authorList>
    </citation>
    <scope>NUCLEOTIDE SEQUENCE [LARGE SCALE GENOMIC DNA]</scope>
    <source>
        <strain evidence="3">DYQJB</strain>
        <tissue evidence="3">Leaf</tissue>
    </source>
</reference>
<feature type="region of interest" description="Disordered" evidence="1">
    <location>
        <begin position="173"/>
        <end position="219"/>
    </location>
</feature>
<protein>
    <submittedName>
        <fullName evidence="3">Uncharacterized protein</fullName>
    </submittedName>
</protein>
<evidence type="ECO:0000256" key="2">
    <source>
        <dbReference type="SAM" id="Phobius"/>
    </source>
</evidence>